<feature type="compositionally biased region" description="Polar residues" evidence="1">
    <location>
        <begin position="416"/>
        <end position="427"/>
    </location>
</feature>
<evidence type="ECO:0000259" key="2">
    <source>
        <dbReference type="Pfam" id="PF12763"/>
    </source>
</evidence>
<feature type="compositionally biased region" description="Low complexity" evidence="1">
    <location>
        <begin position="311"/>
        <end position="322"/>
    </location>
</feature>
<keyword evidence="4" id="KW-1185">Reference proteome</keyword>
<name>A0A8H7Q1E2_MORIS</name>
<feature type="region of interest" description="Disordered" evidence="1">
    <location>
        <begin position="140"/>
        <end position="213"/>
    </location>
</feature>
<dbReference type="EMBL" id="JAEPQZ010000002">
    <property type="protein sequence ID" value="KAG2184634.1"/>
    <property type="molecule type" value="Genomic_DNA"/>
</dbReference>
<feature type="compositionally biased region" description="Low complexity" evidence="1">
    <location>
        <begin position="235"/>
        <end position="245"/>
    </location>
</feature>
<dbReference type="InterPro" id="IPR011992">
    <property type="entry name" value="EF-hand-dom_pair"/>
</dbReference>
<dbReference type="InterPro" id="IPR000261">
    <property type="entry name" value="EH_dom"/>
</dbReference>
<dbReference type="AlphaFoldDB" id="A0A8H7Q1E2"/>
<feature type="non-terminal residue" evidence="3">
    <location>
        <position position="1"/>
    </location>
</feature>
<comment type="caution">
    <text evidence="3">The sequence shown here is derived from an EMBL/GenBank/DDBJ whole genome shotgun (WGS) entry which is preliminary data.</text>
</comment>
<evidence type="ECO:0000313" key="4">
    <source>
        <dbReference type="Proteomes" id="UP000654370"/>
    </source>
</evidence>
<protein>
    <recommendedName>
        <fullName evidence="2">EH domain-containing protein</fullName>
    </recommendedName>
</protein>
<evidence type="ECO:0000256" key="1">
    <source>
        <dbReference type="SAM" id="MobiDB-lite"/>
    </source>
</evidence>
<gene>
    <name evidence="3" type="ORF">INT43_000547</name>
</gene>
<feature type="domain" description="EH" evidence="2">
    <location>
        <begin position="36"/>
        <end position="110"/>
    </location>
</feature>
<evidence type="ECO:0000313" key="3">
    <source>
        <dbReference type="EMBL" id="KAG2184634.1"/>
    </source>
</evidence>
<organism evidence="3 4">
    <name type="scientific">Mortierella isabellina</name>
    <name type="common">Filamentous fungus</name>
    <name type="synonym">Umbelopsis isabellina</name>
    <dbReference type="NCBI Taxonomy" id="91625"/>
    <lineage>
        <taxon>Eukaryota</taxon>
        <taxon>Fungi</taxon>
        <taxon>Fungi incertae sedis</taxon>
        <taxon>Mucoromycota</taxon>
        <taxon>Mucoromycotina</taxon>
        <taxon>Umbelopsidomycetes</taxon>
        <taxon>Umbelopsidales</taxon>
        <taxon>Umbelopsidaceae</taxon>
        <taxon>Umbelopsis</taxon>
    </lineage>
</organism>
<dbReference type="SUPFAM" id="SSF47473">
    <property type="entry name" value="EF-hand"/>
    <property type="match status" value="1"/>
</dbReference>
<dbReference type="Pfam" id="PF12763">
    <property type="entry name" value="EH"/>
    <property type="match status" value="1"/>
</dbReference>
<feature type="region of interest" description="Disordered" evidence="1">
    <location>
        <begin position="540"/>
        <end position="569"/>
    </location>
</feature>
<feature type="region of interest" description="Disordered" evidence="1">
    <location>
        <begin position="374"/>
        <end position="446"/>
    </location>
</feature>
<feature type="region of interest" description="Disordered" evidence="1">
    <location>
        <begin position="483"/>
        <end position="512"/>
    </location>
</feature>
<proteinExistence type="predicted"/>
<feature type="compositionally biased region" description="Polar residues" evidence="1">
    <location>
        <begin position="323"/>
        <end position="332"/>
    </location>
</feature>
<reference evidence="3" key="1">
    <citation type="submission" date="2020-12" db="EMBL/GenBank/DDBJ databases">
        <title>Metabolic potential, ecology and presence of endohyphal bacteria is reflected in genomic diversity of Mucoromycotina.</title>
        <authorList>
            <person name="Muszewska A."/>
            <person name="Okrasinska A."/>
            <person name="Steczkiewicz K."/>
            <person name="Drgas O."/>
            <person name="Orlowska M."/>
            <person name="Perlinska-Lenart U."/>
            <person name="Aleksandrzak-Piekarczyk T."/>
            <person name="Szatraj K."/>
            <person name="Zielenkiewicz U."/>
            <person name="Pilsyk S."/>
            <person name="Malc E."/>
            <person name="Mieczkowski P."/>
            <person name="Kruszewska J.S."/>
            <person name="Biernat P."/>
            <person name="Pawlowska J."/>
        </authorList>
    </citation>
    <scope>NUCLEOTIDE SEQUENCE</scope>
    <source>
        <strain evidence="3">WA0000067209</strain>
    </source>
</reference>
<dbReference type="Gene3D" id="1.10.238.10">
    <property type="entry name" value="EF-hand"/>
    <property type="match status" value="1"/>
</dbReference>
<dbReference type="OrthoDB" id="2553626at2759"/>
<sequence length="569" mass="62983">SNKPNQQTITKHFNDETYPITPTTPVIPQLKLSALAQHERLQYFSWWKDLDPFNIGVLDNESVLHFLKGCHITDDVLEKILRLFDTATDGLKEEQFYAMLRLIGHAQNGRRITPELVHLGGEAPVPRFDVNTIDALIKKPQQQQPPDLPARNGNAKWQPNTTLSHPSISAPTNDPNWWAAQQQQQQRSPNETENFLPPPRMERTNAPGPLPSMPSSAFAQHIPQQVPQFGYNGYVNPPVSPNNGVSPPPPPFPNSGDGTGIPGYMPSKRFSDILSPSDVNFQTFSAPENALAYGTPTPSAPQWIDNNGAWQTSQSQPQETQTAWQPSGTDNLRSWAPEPNTYNNQTALWSPTNSLAAESAPNMLVASEQKVVSHGKSAYGHGRSRSVPHASTEPPLLPELNEPLMMSKPKLDSESTENGTDYSTSSFARPPPQSRPNVSQRASMDPDSFQKLLTKIDRGESLLLTKGLDFDSGKSLNPFRRSATISHGSRRAADNDEGPFADQNTPNPVRRASRFRSDSLAMAFDEAIPDNLSFIHPNARRNKYNLSPPPIPSQLTKPDSLKYARNRNA</sequence>
<dbReference type="Proteomes" id="UP000654370">
    <property type="component" value="Unassembled WGS sequence"/>
</dbReference>
<feature type="region of interest" description="Disordered" evidence="1">
    <location>
        <begin position="310"/>
        <end position="346"/>
    </location>
</feature>
<feature type="compositionally biased region" description="Polar residues" evidence="1">
    <location>
        <begin position="155"/>
        <end position="175"/>
    </location>
</feature>
<accession>A0A8H7Q1E2</accession>
<feature type="region of interest" description="Disordered" evidence="1">
    <location>
        <begin position="235"/>
        <end position="257"/>
    </location>
</feature>